<reference evidence="1" key="1">
    <citation type="submission" date="2020-04" db="EMBL/GenBank/DDBJ databases">
        <authorList>
            <person name="Chiriac C."/>
            <person name="Salcher M."/>
            <person name="Ghai R."/>
            <person name="Kavagutti S V."/>
        </authorList>
    </citation>
    <scope>NUCLEOTIDE SEQUENCE</scope>
</reference>
<accession>A0A6J5MYA4</accession>
<organism evidence="1">
    <name type="scientific">uncultured Caudovirales phage</name>
    <dbReference type="NCBI Taxonomy" id="2100421"/>
    <lineage>
        <taxon>Viruses</taxon>
        <taxon>Duplodnaviria</taxon>
        <taxon>Heunggongvirae</taxon>
        <taxon>Uroviricota</taxon>
        <taxon>Caudoviricetes</taxon>
        <taxon>Peduoviridae</taxon>
        <taxon>Maltschvirus</taxon>
        <taxon>Maltschvirus maltsch</taxon>
    </lineage>
</organism>
<sequence length="73" mass="8390">MEESMNVGSVRTPIKSKKKIIKAVKALNKRYSKGIYECPKCKNRIQVFVVMTAPPACINHRNKEWQIMAKVKV</sequence>
<evidence type="ECO:0000313" key="1">
    <source>
        <dbReference type="EMBL" id="CAB4151844.1"/>
    </source>
</evidence>
<name>A0A6J5MYA4_9CAUD</name>
<dbReference type="EMBL" id="LR796566">
    <property type="protein sequence ID" value="CAB4151844.1"/>
    <property type="molecule type" value="Genomic_DNA"/>
</dbReference>
<proteinExistence type="predicted"/>
<protein>
    <submittedName>
        <fullName evidence="1">Uncharacterized protein</fullName>
    </submittedName>
</protein>
<gene>
    <name evidence="1" type="ORF">UFOVP587_37</name>
</gene>